<evidence type="ECO:0000256" key="1">
    <source>
        <dbReference type="ARBA" id="ARBA00023015"/>
    </source>
</evidence>
<dbReference type="GO" id="GO:0043565">
    <property type="term" value="F:sequence-specific DNA binding"/>
    <property type="evidence" value="ECO:0007669"/>
    <property type="project" value="InterPro"/>
</dbReference>
<gene>
    <name evidence="5" type="ORF">FKG95_09270</name>
</gene>
<dbReference type="InterPro" id="IPR019888">
    <property type="entry name" value="Tscrpt_reg_AsnC-like"/>
</dbReference>
<dbReference type="InterPro" id="IPR000485">
    <property type="entry name" value="AsnC-type_HTH_dom"/>
</dbReference>
<organism evidence="5 6">
    <name type="scientific">Denitrobaculum tricleocarpae</name>
    <dbReference type="NCBI Taxonomy" id="2591009"/>
    <lineage>
        <taxon>Bacteria</taxon>
        <taxon>Pseudomonadati</taxon>
        <taxon>Pseudomonadota</taxon>
        <taxon>Alphaproteobacteria</taxon>
        <taxon>Rhodospirillales</taxon>
        <taxon>Rhodospirillaceae</taxon>
        <taxon>Denitrobaculum</taxon>
    </lineage>
</organism>
<protein>
    <submittedName>
        <fullName evidence="5">Lrp/AsnC family transcriptional regulator</fullName>
    </submittedName>
</protein>
<dbReference type="PANTHER" id="PTHR30154:SF34">
    <property type="entry name" value="TRANSCRIPTIONAL REGULATOR AZLB"/>
    <property type="match status" value="1"/>
</dbReference>
<sequence>MSELSPADTRILRLLQENARERLETIAAETGLSVATVQRRIRNLRADGLILGDFTVVSPEAAGYAMTFLVMVELERERLDQLDAFRRKARAEPQVQQCYYITGEADFALIVLARDMADFESLTQRLFFDDTNVKRFRTSVVMDRTKVGLSVPLSE</sequence>
<dbReference type="GO" id="GO:0006355">
    <property type="term" value="P:regulation of DNA-templated transcription"/>
    <property type="evidence" value="ECO:0007669"/>
    <property type="project" value="UniProtKB-ARBA"/>
</dbReference>
<dbReference type="Pfam" id="PF13404">
    <property type="entry name" value="HTH_AsnC-type"/>
    <property type="match status" value="1"/>
</dbReference>
<dbReference type="SUPFAM" id="SSF46785">
    <property type="entry name" value="Winged helix' DNA-binding domain"/>
    <property type="match status" value="1"/>
</dbReference>
<keyword evidence="6" id="KW-1185">Reference proteome</keyword>
<dbReference type="Pfam" id="PF01037">
    <property type="entry name" value="AsnC_trans_reg"/>
    <property type="match status" value="1"/>
</dbReference>
<evidence type="ECO:0000313" key="5">
    <source>
        <dbReference type="EMBL" id="TQV80371.1"/>
    </source>
</evidence>
<evidence type="ECO:0000259" key="4">
    <source>
        <dbReference type="PROSITE" id="PS50956"/>
    </source>
</evidence>
<dbReference type="InterPro" id="IPR036390">
    <property type="entry name" value="WH_DNA-bd_sf"/>
</dbReference>
<keyword evidence="1" id="KW-0805">Transcription regulation</keyword>
<dbReference type="CDD" id="cd00090">
    <property type="entry name" value="HTH_ARSR"/>
    <property type="match status" value="1"/>
</dbReference>
<dbReference type="Gene3D" id="3.30.70.920">
    <property type="match status" value="1"/>
</dbReference>
<keyword evidence="2" id="KW-0238">DNA-binding</keyword>
<dbReference type="InterPro" id="IPR019887">
    <property type="entry name" value="Tscrpt_reg_AsnC/Lrp_C"/>
</dbReference>
<dbReference type="InterPro" id="IPR011991">
    <property type="entry name" value="ArsR-like_HTH"/>
</dbReference>
<dbReference type="AlphaFoldDB" id="A0A545TTA5"/>
<proteinExistence type="predicted"/>
<dbReference type="RefSeq" id="WP_142896084.1">
    <property type="nucleotide sequence ID" value="NZ_ML660054.1"/>
</dbReference>
<reference evidence="5 6" key="1">
    <citation type="submission" date="2019-06" db="EMBL/GenBank/DDBJ databases">
        <title>Whole genome sequence for Rhodospirillaceae sp. R148.</title>
        <authorList>
            <person name="Wang G."/>
        </authorList>
    </citation>
    <scope>NUCLEOTIDE SEQUENCE [LARGE SCALE GENOMIC DNA]</scope>
    <source>
        <strain evidence="5 6">R148</strain>
    </source>
</reference>
<dbReference type="GO" id="GO:0043200">
    <property type="term" value="P:response to amino acid"/>
    <property type="evidence" value="ECO:0007669"/>
    <property type="project" value="TreeGrafter"/>
</dbReference>
<keyword evidence="3" id="KW-0804">Transcription</keyword>
<dbReference type="Proteomes" id="UP000315252">
    <property type="component" value="Unassembled WGS sequence"/>
</dbReference>
<comment type="caution">
    <text evidence="5">The sequence shown here is derived from an EMBL/GenBank/DDBJ whole genome shotgun (WGS) entry which is preliminary data.</text>
</comment>
<dbReference type="InterPro" id="IPR036388">
    <property type="entry name" value="WH-like_DNA-bd_sf"/>
</dbReference>
<accession>A0A545TTA5</accession>
<dbReference type="GO" id="GO:0005829">
    <property type="term" value="C:cytosol"/>
    <property type="evidence" value="ECO:0007669"/>
    <property type="project" value="TreeGrafter"/>
</dbReference>
<dbReference type="OrthoDB" id="9813313at2"/>
<dbReference type="PROSITE" id="PS50956">
    <property type="entry name" value="HTH_ASNC_2"/>
    <property type="match status" value="1"/>
</dbReference>
<evidence type="ECO:0000256" key="3">
    <source>
        <dbReference type="ARBA" id="ARBA00023163"/>
    </source>
</evidence>
<evidence type="ECO:0000313" key="6">
    <source>
        <dbReference type="Proteomes" id="UP000315252"/>
    </source>
</evidence>
<feature type="domain" description="HTH asnC-type" evidence="4">
    <location>
        <begin position="1"/>
        <end position="65"/>
    </location>
</feature>
<dbReference type="Gene3D" id="1.10.10.10">
    <property type="entry name" value="Winged helix-like DNA-binding domain superfamily/Winged helix DNA-binding domain"/>
    <property type="match status" value="1"/>
</dbReference>
<evidence type="ECO:0000256" key="2">
    <source>
        <dbReference type="ARBA" id="ARBA00023125"/>
    </source>
</evidence>
<dbReference type="InterPro" id="IPR011008">
    <property type="entry name" value="Dimeric_a/b-barrel"/>
</dbReference>
<dbReference type="EMBL" id="VHSH01000003">
    <property type="protein sequence ID" value="TQV80371.1"/>
    <property type="molecule type" value="Genomic_DNA"/>
</dbReference>
<dbReference type="SMART" id="SM00344">
    <property type="entry name" value="HTH_ASNC"/>
    <property type="match status" value="1"/>
</dbReference>
<name>A0A545TTA5_9PROT</name>
<dbReference type="PANTHER" id="PTHR30154">
    <property type="entry name" value="LEUCINE-RESPONSIVE REGULATORY PROTEIN"/>
    <property type="match status" value="1"/>
</dbReference>
<dbReference type="SUPFAM" id="SSF54909">
    <property type="entry name" value="Dimeric alpha+beta barrel"/>
    <property type="match status" value="1"/>
</dbReference>
<dbReference type="PRINTS" id="PR00033">
    <property type="entry name" value="HTHASNC"/>
</dbReference>